<reference evidence="2" key="1">
    <citation type="submission" date="2021-01" db="EMBL/GenBank/DDBJ databases">
        <authorList>
            <person name="Kaushik A."/>
        </authorList>
    </citation>
    <scope>NUCLEOTIDE SEQUENCE</scope>
    <source>
        <strain evidence="2">AG4-RS23</strain>
    </source>
</reference>
<sequence length="181" mass="20337">MGQLNILNLIINNNRDLWDQLVGHLFCSRMGNRTARVEGFKDFATNELLFLHNEVCYHLGLYSKMDDWDVLSTKAPAALMDAVNLADQQLQVCIQGLGIPKATLLSIVPKPPVKAYMDWVNDLISTEDCLLALMAPCFLGYAKITTKLLNDPLTKKDTIFYKLWIEPTAGDPGLDKFVQGY</sequence>
<organism evidence="2 3">
    <name type="scientific">Rhizoctonia solani</name>
    <dbReference type="NCBI Taxonomy" id="456999"/>
    <lineage>
        <taxon>Eukaryota</taxon>
        <taxon>Fungi</taxon>
        <taxon>Dikarya</taxon>
        <taxon>Basidiomycota</taxon>
        <taxon>Agaricomycotina</taxon>
        <taxon>Agaricomycetes</taxon>
        <taxon>Cantharellales</taxon>
        <taxon>Ceratobasidiaceae</taxon>
        <taxon>Rhizoctonia</taxon>
    </lineage>
</organism>
<accession>A0A8H3AV34</accession>
<protein>
    <recommendedName>
        <fullName evidence="1">Thiaminase-2/PQQC domain-containing protein</fullName>
    </recommendedName>
</protein>
<feature type="domain" description="Thiaminase-2/PQQC" evidence="1">
    <location>
        <begin position="14"/>
        <end position="168"/>
    </location>
</feature>
<gene>
    <name evidence="2" type="ORF">RDB_LOCUS40908</name>
</gene>
<dbReference type="Gene3D" id="1.20.910.10">
    <property type="entry name" value="Heme oxygenase-like"/>
    <property type="match status" value="1"/>
</dbReference>
<dbReference type="InterPro" id="IPR004305">
    <property type="entry name" value="Thiaminase-2/PQQC"/>
</dbReference>
<proteinExistence type="predicted"/>
<dbReference type="Proteomes" id="UP000663861">
    <property type="component" value="Unassembled WGS sequence"/>
</dbReference>
<dbReference type="EMBL" id="CAJMWY010000619">
    <property type="protein sequence ID" value="CAE6441233.1"/>
    <property type="molecule type" value="Genomic_DNA"/>
</dbReference>
<dbReference type="Pfam" id="PF03070">
    <property type="entry name" value="TENA_THI-4"/>
    <property type="match status" value="1"/>
</dbReference>
<dbReference type="SUPFAM" id="SSF48613">
    <property type="entry name" value="Heme oxygenase-like"/>
    <property type="match status" value="1"/>
</dbReference>
<dbReference type="InterPro" id="IPR016084">
    <property type="entry name" value="Haem_Oase-like_multi-hlx"/>
</dbReference>
<dbReference type="AlphaFoldDB" id="A0A8H3AV34"/>
<dbReference type="GO" id="GO:0006772">
    <property type="term" value="P:thiamine metabolic process"/>
    <property type="evidence" value="ECO:0007669"/>
    <property type="project" value="UniProtKB-ARBA"/>
</dbReference>
<evidence type="ECO:0000259" key="1">
    <source>
        <dbReference type="Pfam" id="PF03070"/>
    </source>
</evidence>
<name>A0A8H3AV34_9AGAM</name>
<evidence type="ECO:0000313" key="3">
    <source>
        <dbReference type="Proteomes" id="UP000663861"/>
    </source>
</evidence>
<evidence type="ECO:0000313" key="2">
    <source>
        <dbReference type="EMBL" id="CAE6441233.1"/>
    </source>
</evidence>
<comment type="caution">
    <text evidence="2">The sequence shown here is derived from an EMBL/GenBank/DDBJ whole genome shotgun (WGS) entry which is preliminary data.</text>
</comment>